<dbReference type="EMBL" id="JAQQWK010000001">
    <property type="protein sequence ID" value="KAK8054909.1"/>
    <property type="molecule type" value="Genomic_DNA"/>
</dbReference>
<keyword evidence="2" id="KW-1185">Reference proteome</keyword>
<evidence type="ECO:0000313" key="2">
    <source>
        <dbReference type="Proteomes" id="UP001444661"/>
    </source>
</evidence>
<reference evidence="1 2" key="1">
    <citation type="submission" date="2023-01" db="EMBL/GenBank/DDBJ databases">
        <title>Analysis of 21 Apiospora genomes using comparative genomics revels a genus with tremendous synthesis potential of carbohydrate active enzymes and secondary metabolites.</title>
        <authorList>
            <person name="Sorensen T."/>
        </authorList>
    </citation>
    <scope>NUCLEOTIDE SEQUENCE [LARGE SCALE GENOMIC DNA]</scope>
    <source>
        <strain evidence="1 2">CBS 33761</strain>
    </source>
</reference>
<proteinExistence type="predicted"/>
<accession>A0ABR1U7Q6</accession>
<name>A0ABR1U7Q6_9PEZI</name>
<evidence type="ECO:0000313" key="1">
    <source>
        <dbReference type="EMBL" id="KAK8054909.1"/>
    </source>
</evidence>
<dbReference type="Proteomes" id="UP001444661">
    <property type="component" value="Unassembled WGS sequence"/>
</dbReference>
<gene>
    <name evidence="1" type="ORF">PG993_000136</name>
</gene>
<protein>
    <submittedName>
        <fullName evidence="1">Uncharacterized protein</fullName>
    </submittedName>
</protein>
<comment type="caution">
    <text evidence="1">The sequence shown here is derived from an EMBL/GenBank/DDBJ whole genome shotgun (WGS) entry which is preliminary data.</text>
</comment>
<organism evidence="1 2">
    <name type="scientific">Apiospora rasikravindrae</name>
    <dbReference type="NCBI Taxonomy" id="990691"/>
    <lineage>
        <taxon>Eukaryota</taxon>
        <taxon>Fungi</taxon>
        <taxon>Dikarya</taxon>
        <taxon>Ascomycota</taxon>
        <taxon>Pezizomycotina</taxon>
        <taxon>Sordariomycetes</taxon>
        <taxon>Xylariomycetidae</taxon>
        <taxon>Amphisphaeriales</taxon>
        <taxon>Apiosporaceae</taxon>
        <taxon>Apiospora</taxon>
    </lineage>
</organism>
<sequence>MEVSKSPLPKFEKQIEMEWESEMRGVLKTQACGLVQTTAMLPLHWKSGWSPATIKSLLHEAVQGVVPGKVPQLQFSVPGHIVWQDFEPTATDRSYDATLEKVFMGPPVTQERILAHKCFIFVTIWSVQRAALYESHREALFHARFTHKSMEQMKNSCTLVQLDKAIDDLVEEEL</sequence>